<sequence length="612" mass="69162">MSDDAAAHGADGHHTGDHTVTPNEAQQPLLADTDHDIHNHVAEHSGNSSNTANKDNREDWHWLESWSSRRASTLSFHPCSSSDPVRWPSDWAGRAFDDLAGTTVRESAKRRRDTVDLVMSIAEDKPFYTRTAKACSPSSSDRQGLDTQDRSIFQSRKLLQAVQQLAWAAASNSKTNITPEQILQALHLNNTRIVKESHEHRQKRDNNRAFVLETTIMDVQRFVQALVAISHGLEQPAKNFLNRAVVHHLLTLQEISSDGSTGSTHSPFDLVRRDLPGRGTALSAVGHRNYCGATRLQYTNRPIDLYVLHEVYGEHELDITMNIERGLNIITLAHLSPNQNHSPEKTACRLPQSSETKSPWDWLTQELDTILYQITWRLEEERVAWAGTYRYEPDLASNSATNSSSSNFDWVEVDVDMEERVPWITRIEYALAGRRLSSSTQVRFKAGKATPAEPAGPVSVLKKYNVGGTADFFAGWTCKYGDHQLAECYRPRMGEDDSKCVCTDYRTDEVSSYRVGLWPVDGQNTTNVYHIPRAAIRLDGNSYMDQGVGGCPALFRADEEQYVPEMEAFGYKLKFTEPVRHKNGTILDEAELRWVEKGLKMKRIRQPKGKWY</sequence>
<keyword evidence="3" id="KW-1185">Reference proteome</keyword>
<reference evidence="2 3" key="1">
    <citation type="submission" date="2019-05" db="EMBL/GenBank/DDBJ databases">
        <title>Sporisorium graminicola CBS 10092 draft sequencing and annotation.</title>
        <authorList>
            <person name="Solano-Gonzalez S."/>
            <person name="Caddick M.X."/>
            <person name="Darby A."/>
        </authorList>
    </citation>
    <scope>NUCLEOTIDE SEQUENCE [LARGE SCALE GENOMIC DNA]</scope>
    <source>
        <strain evidence="2 3">CBS 10092</strain>
    </source>
</reference>
<evidence type="ECO:0000313" key="2">
    <source>
        <dbReference type="EMBL" id="TKY86334.1"/>
    </source>
</evidence>
<dbReference type="EMBL" id="SRRM01000017">
    <property type="protein sequence ID" value="TKY86334.1"/>
    <property type="molecule type" value="Genomic_DNA"/>
</dbReference>
<dbReference type="RefSeq" id="XP_029738319.1">
    <property type="nucleotide sequence ID" value="XM_029885077.1"/>
</dbReference>
<organism evidence="2 3">
    <name type="scientific">Sporisorium graminicola</name>
    <dbReference type="NCBI Taxonomy" id="280036"/>
    <lineage>
        <taxon>Eukaryota</taxon>
        <taxon>Fungi</taxon>
        <taxon>Dikarya</taxon>
        <taxon>Basidiomycota</taxon>
        <taxon>Ustilaginomycotina</taxon>
        <taxon>Ustilaginomycetes</taxon>
        <taxon>Ustilaginales</taxon>
        <taxon>Ustilaginaceae</taxon>
        <taxon>Sporisorium</taxon>
    </lineage>
</organism>
<feature type="region of interest" description="Disordered" evidence="1">
    <location>
        <begin position="1"/>
        <end position="22"/>
    </location>
</feature>
<comment type="caution">
    <text evidence="2">The sequence shown here is derived from an EMBL/GenBank/DDBJ whole genome shotgun (WGS) entry which is preliminary data.</text>
</comment>
<dbReference type="GeneID" id="40727378"/>
<gene>
    <name evidence="2" type="ORF">EX895_004483</name>
</gene>
<proteinExistence type="predicted"/>
<evidence type="ECO:0000256" key="1">
    <source>
        <dbReference type="SAM" id="MobiDB-lite"/>
    </source>
</evidence>
<dbReference type="KEGG" id="sgra:EX895_004483"/>
<protein>
    <submittedName>
        <fullName evidence="2">Uncharacterized protein</fullName>
    </submittedName>
</protein>
<evidence type="ECO:0000313" key="3">
    <source>
        <dbReference type="Proteomes" id="UP000306050"/>
    </source>
</evidence>
<dbReference type="AlphaFoldDB" id="A0A4U7KPQ7"/>
<name>A0A4U7KPQ7_9BASI</name>
<dbReference type="Proteomes" id="UP000306050">
    <property type="component" value="Chromosome SGRAM_4"/>
</dbReference>
<dbReference type="OrthoDB" id="2543262at2759"/>
<accession>A0A4U7KPQ7</accession>